<dbReference type="HOGENOM" id="CLU_568809_0_0_1"/>
<comment type="caution">
    <text evidence="3">The sequence shown here is derived from an EMBL/GenBank/DDBJ whole genome shotgun (WGS) entry which is preliminary data.</text>
</comment>
<feature type="compositionally biased region" description="Basic residues" evidence="1">
    <location>
        <begin position="42"/>
        <end position="61"/>
    </location>
</feature>
<proteinExistence type="predicted"/>
<evidence type="ECO:0000313" key="4">
    <source>
        <dbReference type="Proteomes" id="UP000012065"/>
    </source>
</evidence>
<feature type="compositionally biased region" description="Basic and acidic residues" evidence="1">
    <location>
        <begin position="261"/>
        <end position="271"/>
    </location>
</feature>
<dbReference type="InterPro" id="IPR005162">
    <property type="entry name" value="Retrotrans_gag_dom"/>
</dbReference>
<feature type="compositionally biased region" description="Basic residues" evidence="1">
    <location>
        <begin position="272"/>
        <end position="281"/>
    </location>
</feature>
<feature type="compositionally biased region" description="Basic and acidic residues" evidence="1">
    <location>
        <begin position="429"/>
        <end position="453"/>
    </location>
</feature>
<feature type="region of interest" description="Disordered" evidence="1">
    <location>
        <begin position="427"/>
        <end position="458"/>
    </location>
</feature>
<dbReference type="EMBL" id="CAOJ01013903">
    <property type="protein sequence ID" value="CCO34965.1"/>
    <property type="molecule type" value="Genomic_DNA"/>
</dbReference>
<feature type="region of interest" description="Disordered" evidence="1">
    <location>
        <begin position="1"/>
        <end position="71"/>
    </location>
</feature>
<feature type="region of interest" description="Disordered" evidence="1">
    <location>
        <begin position="256"/>
        <end position="304"/>
    </location>
</feature>
<feature type="compositionally biased region" description="Low complexity" evidence="1">
    <location>
        <begin position="19"/>
        <end position="36"/>
    </location>
</feature>
<evidence type="ECO:0000313" key="3">
    <source>
        <dbReference type="EMBL" id="CCO34965.1"/>
    </source>
</evidence>
<accession>M5C7A1</accession>
<dbReference type="Proteomes" id="UP000012065">
    <property type="component" value="Unassembled WGS sequence"/>
</dbReference>
<feature type="compositionally biased region" description="Basic and acidic residues" evidence="1">
    <location>
        <begin position="282"/>
        <end position="304"/>
    </location>
</feature>
<name>M5C7A1_THACB</name>
<evidence type="ECO:0000259" key="2">
    <source>
        <dbReference type="Pfam" id="PF03732"/>
    </source>
</evidence>
<protein>
    <recommendedName>
        <fullName evidence="2">Retrotransposon gag domain-containing protein</fullName>
    </recommendedName>
</protein>
<dbReference type="Pfam" id="PF03732">
    <property type="entry name" value="Retrotrans_gag"/>
    <property type="match status" value="1"/>
</dbReference>
<gene>
    <name evidence="3" type="ORF">BN14_09076</name>
</gene>
<organism evidence="3 4">
    <name type="scientific">Thanatephorus cucumeris (strain AG1-IB / isolate 7/3/14)</name>
    <name type="common">Lettuce bottom rot fungus</name>
    <name type="synonym">Rhizoctonia solani</name>
    <dbReference type="NCBI Taxonomy" id="1108050"/>
    <lineage>
        <taxon>Eukaryota</taxon>
        <taxon>Fungi</taxon>
        <taxon>Dikarya</taxon>
        <taxon>Basidiomycota</taxon>
        <taxon>Agaricomycotina</taxon>
        <taxon>Agaricomycetes</taxon>
        <taxon>Cantharellales</taxon>
        <taxon>Ceratobasidiaceae</taxon>
        <taxon>Rhizoctonia</taxon>
        <taxon>Rhizoctonia solani AG-1</taxon>
    </lineage>
</organism>
<reference evidence="3 4" key="1">
    <citation type="journal article" date="2013" name="J. Biotechnol.">
        <title>Establishment and interpretation of the genome sequence of the phytopathogenic fungus Rhizoctonia solani AG1-IB isolate 7/3/14.</title>
        <authorList>
            <person name="Wibberg D.W."/>
            <person name="Jelonek L.J."/>
            <person name="Rupp O.R."/>
            <person name="Hennig M.H."/>
            <person name="Eikmeyer F.E."/>
            <person name="Goesmann A.G."/>
            <person name="Hartmann A.H."/>
            <person name="Borriss R.B."/>
            <person name="Grosch R.G."/>
            <person name="Puehler A.P."/>
            <person name="Schlueter A.S."/>
        </authorList>
    </citation>
    <scope>NUCLEOTIDE SEQUENCE [LARGE SCALE GENOMIC DNA]</scope>
    <source>
        <strain evidence="4">AG1-IB / isolate 7/3/14</strain>
    </source>
</reference>
<evidence type="ECO:0000256" key="1">
    <source>
        <dbReference type="SAM" id="MobiDB-lite"/>
    </source>
</evidence>
<sequence length="480" mass="55473">MRAQYSEAPELRKTPKRNPTSPDSDPSSSGSASSSDSENKKQGRKIRKLKKKLRKARKLKHSPKDPTPYKGQPDYDIFEKWNFEVERWINEYEMSNEKAVERIGSYLKDKASQWYMDFVAPEPEKYTVDSIKMGLFAYCFPPDMKAQLRREFKYAKQGNQKFIDYMRTLRRFQRRLPDISDRQICHKIWDTVHTYIKVKWIKAGMDSEETELETLVTAAEKYEQAEEVLQKAKTYQFTSNGNRKTEYVVKPRIAEQAKGLDSGKKGESSKAKKDKKKKPKEKSKGDKPKDDRPRAKLTKEERNQLRAEANAISALQYSKIDELRKEREQLYLSVAAIQLFGSPNVSDTEEETPTAADNELLRVTDENAETIKIKYSEIAKQIRDTYLEQASRRAQVSKENNPLMVLVSDPEDKEEVEELSIQLNAAQIDKGKTRETTTRNIERNASKPKDVTRRLPKPIIVEASINGNKLSTNSSSKKKH</sequence>
<dbReference type="AlphaFoldDB" id="M5C7A1"/>
<feature type="domain" description="Retrotransposon gag" evidence="2">
    <location>
        <begin position="106"/>
        <end position="187"/>
    </location>
</feature>